<accession>A0A4P9WWC3</accession>
<dbReference type="AlphaFoldDB" id="A0A4P9WWC3"/>
<dbReference type="EMBL" id="ML009476">
    <property type="protein sequence ID" value="RKO96992.1"/>
    <property type="molecule type" value="Genomic_DNA"/>
</dbReference>
<feature type="chain" id="PRO_5020210427" description="Extracellular membrane protein CFEM domain-containing protein" evidence="1">
    <location>
        <begin position="18"/>
        <end position="206"/>
    </location>
</feature>
<evidence type="ECO:0000313" key="2">
    <source>
        <dbReference type="EMBL" id="RKO96992.1"/>
    </source>
</evidence>
<gene>
    <name evidence="2" type="ORF">CAUPRSCDRAFT_11313</name>
</gene>
<feature type="signal peptide" evidence="1">
    <location>
        <begin position="1"/>
        <end position="17"/>
    </location>
</feature>
<keyword evidence="1" id="KW-0732">Signal</keyword>
<dbReference type="Proteomes" id="UP000268535">
    <property type="component" value="Unassembled WGS sequence"/>
</dbReference>
<sequence>MFALLPFVAVMASSASAAITIVDGPALANCTAFNETCSAAVSDALPQCTQPGRTFQNTTLGLCVSNSTLDVTVLPGSPVPLSIQQDATPADACANFATNCLYGGTCSANNLLPPSFVCRKINDVSGAVGACVCPNGTQVEYPFTVIAAAAAASSSMAQMTSTTSPTRSPTSSPSSAGPSIVASKHAMMSVIGAGFVGLVGALALAL</sequence>
<reference evidence="3" key="1">
    <citation type="journal article" date="2018" name="Nat. Microbiol.">
        <title>Leveraging single-cell genomics to expand the fungal tree of life.</title>
        <authorList>
            <person name="Ahrendt S.R."/>
            <person name="Quandt C.A."/>
            <person name="Ciobanu D."/>
            <person name="Clum A."/>
            <person name="Salamov A."/>
            <person name="Andreopoulos B."/>
            <person name="Cheng J.F."/>
            <person name="Woyke T."/>
            <person name="Pelin A."/>
            <person name="Henrissat B."/>
            <person name="Reynolds N.K."/>
            <person name="Benny G.L."/>
            <person name="Smith M.E."/>
            <person name="James T.Y."/>
            <person name="Grigoriev I.V."/>
        </authorList>
    </citation>
    <scope>NUCLEOTIDE SEQUENCE [LARGE SCALE GENOMIC DNA]</scope>
    <source>
        <strain evidence="3">ATCC 52028</strain>
    </source>
</reference>
<evidence type="ECO:0000256" key="1">
    <source>
        <dbReference type="SAM" id="SignalP"/>
    </source>
</evidence>
<proteinExistence type="predicted"/>
<name>A0A4P9WWC3_9FUNG</name>
<protein>
    <recommendedName>
        <fullName evidence="4">Extracellular membrane protein CFEM domain-containing protein</fullName>
    </recommendedName>
</protein>
<evidence type="ECO:0008006" key="4">
    <source>
        <dbReference type="Google" id="ProtNLM"/>
    </source>
</evidence>
<organism evidence="2 3">
    <name type="scientific">Caulochytrium protostelioides</name>
    <dbReference type="NCBI Taxonomy" id="1555241"/>
    <lineage>
        <taxon>Eukaryota</taxon>
        <taxon>Fungi</taxon>
        <taxon>Fungi incertae sedis</taxon>
        <taxon>Chytridiomycota</taxon>
        <taxon>Chytridiomycota incertae sedis</taxon>
        <taxon>Chytridiomycetes</taxon>
        <taxon>Caulochytriales</taxon>
        <taxon>Caulochytriaceae</taxon>
        <taxon>Caulochytrium</taxon>
    </lineage>
</organism>
<evidence type="ECO:0000313" key="3">
    <source>
        <dbReference type="Proteomes" id="UP000268535"/>
    </source>
</evidence>